<dbReference type="FunFam" id="1.20.120.1780:FF:000001">
    <property type="entry name" value="4-hydroxybenzoate octaprenyltransferase"/>
    <property type="match status" value="1"/>
</dbReference>
<comment type="subcellular location">
    <subcellularLocation>
        <location evidence="12">Cell inner membrane</location>
        <topology evidence="12">Multi-pass membrane protein</topology>
    </subcellularLocation>
    <subcellularLocation>
        <location evidence="2">Membrane</location>
        <topology evidence="2">Multi-pass membrane protein</topology>
    </subcellularLocation>
</comment>
<evidence type="ECO:0000256" key="12">
    <source>
        <dbReference type="HAMAP-Rule" id="MF_01635"/>
    </source>
</evidence>
<keyword evidence="7 12" id="KW-0831">Ubiquinone biosynthesis</keyword>
<keyword evidence="8 12" id="KW-0812">Transmembrane</keyword>
<keyword evidence="6 12" id="KW-0808">Transferase</keyword>
<dbReference type="FunFam" id="1.10.357.140:FF:000002">
    <property type="entry name" value="4-hydroxybenzoate octaprenyltransferase"/>
    <property type="match status" value="1"/>
</dbReference>
<evidence type="ECO:0000256" key="6">
    <source>
        <dbReference type="ARBA" id="ARBA00022679"/>
    </source>
</evidence>
<keyword evidence="4 12" id="KW-1003">Cell membrane</keyword>
<keyword evidence="9 12" id="KW-0460">Magnesium</keyword>
<keyword evidence="11 12" id="KW-0472">Membrane</keyword>
<proteinExistence type="inferred from homology"/>
<evidence type="ECO:0000256" key="13">
    <source>
        <dbReference type="NCBIfam" id="TIGR01474"/>
    </source>
</evidence>
<dbReference type="EC" id="2.5.1.39" evidence="12 13"/>
<organism evidence="15 16">
    <name type="scientific">Zhongshania aliphaticivorans</name>
    <dbReference type="NCBI Taxonomy" id="1470434"/>
    <lineage>
        <taxon>Bacteria</taxon>
        <taxon>Pseudomonadati</taxon>
        <taxon>Pseudomonadota</taxon>
        <taxon>Gammaproteobacteria</taxon>
        <taxon>Cellvibrionales</taxon>
        <taxon>Spongiibacteraceae</taxon>
        <taxon>Zhongshania</taxon>
    </lineage>
</organism>
<evidence type="ECO:0000313" key="14">
    <source>
        <dbReference type="EMBL" id="CAA0105390.1"/>
    </source>
</evidence>
<feature type="transmembrane region" description="Helical" evidence="12">
    <location>
        <begin position="155"/>
        <end position="174"/>
    </location>
</feature>
<keyword evidence="16" id="KW-1185">Reference proteome</keyword>
<gene>
    <name evidence="12 15" type="primary">ubiA</name>
    <name evidence="15" type="ORF">IHBHHGIJ_02872</name>
    <name evidence="14" type="ORF">KFEGEMFD_02244</name>
</gene>
<dbReference type="AlphaFoldDB" id="A0A5S9PN69"/>
<dbReference type="Pfam" id="PF01040">
    <property type="entry name" value="UbiA"/>
    <property type="match status" value="1"/>
</dbReference>
<evidence type="ECO:0000256" key="9">
    <source>
        <dbReference type="ARBA" id="ARBA00022842"/>
    </source>
</evidence>
<feature type="transmembrane region" description="Helical" evidence="12">
    <location>
        <begin position="249"/>
        <end position="269"/>
    </location>
</feature>
<feature type="transmembrane region" description="Helical" evidence="12">
    <location>
        <begin position="281"/>
        <end position="301"/>
    </location>
</feature>
<dbReference type="InterPro" id="IPR006370">
    <property type="entry name" value="HB_polyprenyltransferase-like"/>
</dbReference>
<protein>
    <recommendedName>
        <fullName evidence="12 13">4-hydroxybenzoate octaprenyltransferase</fullName>
        <ecNumber evidence="12 13">2.5.1.39</ecNumber>
    </recommendedName>
    <alternativeName>
        <fullName evidence="12">4-HB polyprenyltransferase</fullName>
    </alternativeName>
</protein>
<reference evidence="16 17" key="1">
    <citation type="submission" date="2019-11" db="EMBL/GenBank/DDBJ databases">
        <authorList>
            <person name="Holert J."/>
        </authorList>
    </citation>
    <scope>NUCLEOTIDE SEQUENCE [LARGE SCALE GENOMIC DNA]</scope>
    <source>
        <strain evidence="14">BC3_2A</strain>
        <strain evidence="15">SB11_1A</strain>
    </source>
</reference>
<evidence type="ECO:0000256" key="10">
    <source>
        <dbReference type="ARBA" id="ARBA00022989"/>
    </source>
</evidence>
<comment type="similarity">
    <text evidence="3 12">Belongs to the UbiA prenyltransferase family.</text>
</comment>
<dbReference type="GO" id="GO:0005886">
    <property type="term" value="C:plasma membrane"/>
    <property type="evidence" value="ECO:0007669"/>
    <property type="project" value="UniProtKB-SubCell"/>
</dbReference>
<evidence type="ECO:0000256" key="2">
    <source>
        <dbReference type="ARBA" id="ARBA00004141"/>
    </source>
</evidence>
<feature type="transmembrane region" description="Helical" evidence="12">
    <location>
        <begin position="107"/>
        <end position="124"/>
    </location>
</feature>
<evidence type="ECO:0000256" key="8">
    <source>
        <dbReference type="ARBA" id="ARBA00022692"/>
    </source>
</evidence>
<evidence type="ECO:0000313" key="17">
    <source>
        <dbReference type="Proteomes" id="UP000439591"/>
    </source>
</evidence>
<dbReference type="NCBIfam" id="TIGR01474">
    <property type="entry name" value="ubiA_proteo"/>
    <property type="match status" value="1"/>
</dbReference>
<dbReference type="Gene3D" id="1.10.357.140">
    <property type="entry name" value="UbiA prenyltransferase"/>
    <property type="match status" value="1"/>
</dbReference>
<dbReference type="InterPro" id="IPR044878">
    <property type="entry name" value="UbiA_sf"/>
</dbReference>
<evidence type="ECO:0000256" key="7">
    <source>
        <dbReference type="ARBA" id="ARBA00022688"/>
    </source>
</evidence>
<feature type="transmembrane region" description="Helical" evidence="12">
    <location>
        <begin position="130"/>
        <end position="146"/>
    </location>
</feature>
<accession>A0A5S9PN69</accession>
<comment type="pathway">
    <text evidence="12">Cofactor biosynthesis; ubiquinone biosynthesis.</text>
</comment>
<name>A0A5S9PN69_9GAMM</name>
<dbReference type="HAMAP" id="MF_01635">
    <property type="entry name" value="UbiA"/>
    <property type="match status" value="1"/>
</dbReference>
<dbReference type="PROSITE" id="PS00943">
    <property type="entry name" value="UBIA"/>
    <property type="match status" value="1"/>
</dbReference>
<evidence type="ECO:0000256" key="11">
    <source>
        <dbReference type="ARBA" id="ARBA00023136"/>
    </source>
</evidence>
<evidence type="ECO:0000256" key="4">
    <source>
        <dbReference type="ARBA" id="ARBA00022475"/>
    </source>
</evidence>
<feature type="transmembrane region" description="Helical" evidence="12">
    <location>
        <begin position="57"/>
        <end position="81"/>
    </location>
</feature>
<feature type="transmembrane region" description="Helical" evidence="12">
    <location>
        <begin position="34"/>
        <end position="51"/>
    </location>
</feature>
<comment type="function">
    <text evidence="12">Catalyzes the prenylation of para-hydroxybenzoate (PHB) with an all-trans polyprenyl group. Mediates the second step in the final reaction sequence of ubiquinone-8 (UQ-8) biosynthesis, which is the condensation of the polyisoprenoid side chain with PHB, generating the first membrane-bound Q intermediate 3-octaprenyl-4-hydroxybenzoate.</text>
</comment>
<sequence length="303" mass="33896">MADYFSGRLMNAFFQHLKKQTPQYLALMRVDRPIGTYLVLWPTLWALWLAAEGVPAFDLLIIFVLGTVLMRAAGCVINDFADRKIDAHVSRTKQRPFATGAVTEKEALLLFASLCLLAFGLVLFTNMLTVLFAFVAVALAATYPFMKRYTHLPQVVLGAAFAWGIPMAFTAQTGELPPPAAWLLYIGVLIWTVAYDTFYAMVDREDDLKIGVKSTAILFGDDDRAITAMLQICVVVVLLMAGPRFEMSFIYYAGLIVASGLFIYQQQLIRYRQTDNCFKAFLNNNWVGVAIFVGIVLHFLLEA</sequence>
<dbReference type="EMBL" id="CACSIK010000002">
    <property type="protein sequence ID" value="CAA0105719.1"/>
    <property type="molecule type" value="Genomic_DNA"/>
</dbReference>
<dbReference type="CDD" id="cd13959">
    <property type="entry name" value="PT_UbiA_COQ2"/>
    <property type="match status" value="1"/>
</dbReference>
<evidence type="ECO:0000313" key="16">
    <source>
        <dbReference type="Proteomes" id="UP000435877"/>
    </source>
</evidence>
<dbReference type="Gene3D" id="1.20.120.1780">
    <property type="entry name" value="UbiA prenyltransferase"/>
    <property type="match status" value="1"/>
</dbReference>
<dbReference type="Proteomes" id="UP000435877">
    <property type="component" value="Unassembled WGS sequence"/>
</dbReference>
<dbReference type="InterPro" id="IPR030470">
    <property type="entry name" value="UbiA_prenylTrfase_CS"/>
</dbReference>
<dbReference type="GO" id="GO:0006744">
    <property type="term" value="P:ubiquinone biosynthetic process"/>
    <property type="evidence" value="ECO:0007669"/>
    <property type="project" value="UniProtKB-UniRule"/>
</dbReference>
<keyword evidence="10 12" id="KW-1133">Transmembrane helix</keyword>
<comment type="catalytic activity">
    <reaction evidence="12">
        <text>all-trans-octaprenyl diphosphate + 4-hydroxybenzoate = 4-hydroxy-3-(all-trans-octaprenyl)benzoate + diphosphate</text>
        <dbReference type="Rhea" id="RHEA:27782"/>
        <dbReference type="ChEBI" id="CHEBI:1617"/>
        <dbReference type="ChEBI" id="CHEBI:17879"/>
        <dbReference type="ChEBI" id="CHEBI:33019"/>
        <dbReference type="ChEBI" id="CHEBI:57711"/>
        <dbReference type="EC" id="2.5.1.39"/>
    </reaction>
</comment>
<dbReference type="Proteomes" id="UP000439591">
    <property type="component" value="Unassembled WGS sequence"/>
</dbReference>
<evidence type="ECO:0000256" key="1">
    <source>
        <dbReference type="ARBA" id="ARBA00001946"/>
    </source>
</evidence>
<evidence type="ECO:0000256" key="3">
    <source>
        <dbReference type="ARBA" id="ARBA00005985"/>
    </source>
</evidence>
<dbReference type="PANTHER" id="PTHR11048:SF28">
    <property type="entry name" value="4-HYDROXYBENZOATE POLYPRENYLTRANSFERASE, MITOCHONDRIAL"/>
    <property type="match status" value="1"/>
</dbReference>
<feature type="transmembrane region" description="Helical" evidence="12">
    <location>
        <begin position="223"/>
        <end position="243"/>
    </location>
</feature>
<evidence type="ECO:0000313" key="15">
    <source>
        <dbReference type="EMBL" id="CAA0105719.1"/>
    </source>
</evidence>
<evidence type="ECO:0000256" key="5">
    <source>
        <dbReference type="ARBA" id="ARBA00022519"/>
    </source>
</evidence>
<comment type="cofactor">
    <cofactor evidence="1 12">
        <name>Mg(2+)</name>
        <dbReference type="ChEBI" id="CHEBI:18420"/>
    </cofactor>
</comment>
<dbReference type="GO" id="GO:0008412">
    <property type="term" value="F:4-hydroxybenzoate polyprenyltransferase activity"/>
    <property type="evidence" value="ECO:0007669"/>
    <property type="project" value="UniProtKB-UniRule"/>
</dbReference>
<dbReference type="PANTHER" id="PTHR11048">
    <property type="entry name" value="PRENYLTRANSFERASES"/>
    <property type="match status" value="1"/>
</dbReference>
<keyword evidence="5 12" id="KW-0997">Cell inner membrane</keyword>
<dbReference type="EMBL" id="CACSIM010000003">
    <property type="protein sequence ID" value="CAA0105390.1"/>
    <property type="molecule type" value="Genomic_DNA"/>
</dbReference>
<feature type="transmembrane region" description="Helical" evidence="12">
    <location>
        <begin position="180"/>
        <end position="202"/>
    </location>
</feature>
<dbReference type="InterPro" id="IPR039653">
    <property type="entry name" value="Prenyltransferase"/>
</dbReference>
<dbReference type="InterPro" id="IPR000537">
    <property type="entry name" value="UbiA_prenyltransferase"/>
</dbReference>
<dbReference type="UniPathway" id="UPA00232"/>